<protein>
    <recommendedName>
        <fullName evidence="5">SHSP domain-containing protein</fullName>
    </recommendedName>
</protein>
<comment type="caution">
    <text evidence="6">The sequence shown here is derived from an EMBL/GenBank/DDBJ whole genome shotgun (WGS) entry which is preliminary data.</text>
</comment>
<dbReference type="InterPro" id="IPR002068">
    <property type="entry name" value="A-crystallin/Hsp20_dom"/>
</dbReference>
<dbReference type="AlphaFoldDB" id="A0AAD9I1Y5"/>
<evidence type="ECO:0000256" key="3">
    <source>
        <dbReference type="RuleBase" id="RU003616"/>
    </source>
</evidence>
<evidence type="ECO:0000256" key="1">
    <source>
        <dbReference type="ARBA" id="ARBA00023016"/>
    </source>
</evidence>
<dbReference type="CDD" id="cd06464">
    <property type="entry name" value="ACD_sHsps-like"/>
    <property type="match status" value="1"/>
</dbReference>
<dbReference type="InterPro" id="IPR008978">
    <property type="entry name" value="HSP20-like_chaperone"/>
</dbReference>
<dbReference type="InterPro" id="IPR031107">
    <property type="entry name" value="Small_HSP"/>
</dbReference>
<keyword evidence="7" id="KW-1185">Reference proteome</keyword>
<dbReference type="EMBL" id="JAQQPM010000002">
    <property type="protein sequence ID" value="KAK2069020.1"/>
    <property type="molecule type" value="Genomic_DNA"/>
</dbReference>
<feature type="compositionally biased region" description="Basic and acidic residues" evidence="4">
    <location>
        <begin position="96"/>
        <end position="111"/>
    </location>
</feature>
<organism evidence="6 7">
    <name type="scientific">Phyllachora maydis</name>
    <dbReference type="NCBI Taxonomy" id="1825666"/>
    <lineage>
        <taxon>Eukaryota</taxon>
        <taxon>Fungi</taxon>
        <taxon>Dikarya</taxon>
        <taxon>Ascomycota</taxon>
        <taxon>Pezizomycotina</taxon>
        <taxon>Sordariomycetes</taxon>
        <taxon>Sordariomycetidae</taxon>
        <taxon>Phyllachorales</taxon>
        <taxon>Phyllachoraceae</taxon>
        <taxon>Phyllachora</taxon>
    </lineage>
</organism>
<dbReference type="Pfam" id="PF00011">
    <property type="entry name" value="HSP20"/>
    <property type="match status" value="1"/>
</dbReference>
<evidence type="ECO:0000256" key="2">
    <source>
        <dbReference type="PROSITE-ProRule" id="PRU00285"/>
    </source>
</evidence>
<feature type="compositionally biased region" description="Pro residues" evidence="4">
    <location>
        <begin position="202"/>
        <end position="219"/>
    </location>
</feature>
<proteinExistence type="inferred from homology"/>
<feature type="domain" description="SHSP" evidence="5">
    <location>
        <begin position="287"/>
        <end position="409"/>
    </location>
</feature>
<dbReference type="PANTHER" id="PTHR11527">
    <property type="entry name" value="HEAT-SHOCK PROTEIN 20 FAMILY MEMBER"/>
    <property type="match status" value="1"/>
</dbReference>
<evidence type="ECO:0000259" key="5">
    <source>
        <dbReference type="PROSITE" id="PS01031"/>
    </source>
</evidence>
<dbReference type="Gene3D" id="2.60.40.790">
    <property type="match status" value="1"/>
</dbReference>
<dbReference type="Proteomes" id="UP001217918">
    <property type="component" value="Unassembled WGS sequence"/>
</dbReference>
<gene>
    <name evidence="6" type="ORF">P8C59_003629</name>
</gene>
<evidence type="ECO:0000313" key="6">
    <source>
        <dbReference type="EMBL" id="KAK2069020.1"/>
    </source>
</evidence>
<sequence>MAWNAFPRGGPHPGRGPPDPNAFWDFIRSVGSDNRVGSGVDHAGPDPAHGFDFGPDGFKAWSGPGWGRRGRHGSWPWAEGWDGLWGEGHGRGGRSCRRDGRHARSSDKEPSGDNGPAGGDGEHDTRKQAAEKSGDGHGDGENDVPDPPEEVPPPFPGAGRRGHHEIGRGGRGHHHHPNGHLAGGRGGHDGRHGGHHGHHGPHPPAPWRGPHPAHPPGPGRPFDFGHLLDCARDMLATQLHEAQRHLANPYHQDQHRFTPTGGPADGRADDMGADGNGNATDADADLGGANSFVPPVDVFNTADNWTVHVALPGAKKEDVALNWDAKKGQLAITGMVHRPGDEPFLAGMVLGERRVGLFERRVTLPPAESGDKDDVDGQGIKARLGDGVLVVVVPKAEKEWTEVRKVDIL</sequence>
<dbReference type="PROSITE" id="PS01031">
    <property type="entry name" value="SHSP"/>
    <property type="match status" value="1"/>
</dbReference>
<dbReference type="SUPFAM" id="SSF49764">
    <property type="entry name" value="HSP20-like chaperones"/>
    <property type="match status" value="1"/>
</dbReference>
<feature type="region of interest" description="Disordered" evidence="4">
    <location>
        <begin position="35"/>
        <end position="56"/>
    </location>
</feature>
<evidence type="ECO:0000313" key="7">
    <source>
        <dbReference type="Proteomes" id="UP001217918"/>
    </source>
</evidence>
<feature type="compositionally biased region" description="Basic and acidic residues" evidence="4">
    <location>
        <begin position="120"/>
        <end position="140"/>
    </location>
</feature>
<feature type="region of interest" description="Disordered" evidence="4">
    <location>
        <begin position="248"/>
        <end position="283"/>
    </location>
</feature>
<name>A0AAD9I1Y5_9PEZI</name>
<keyword evidence="1" id="KW-0346">Stress response</keyword>
<feature type="region of interest" description="Disordered" evidence="4">
    <location>
        <begin position="1"/>
        <end position="21"/>
    </location>
</feature>
<feature type="region of interest" description="Disordered" evidence="4">
    <location>
        <begin position="87"/>
        <end position="224"/>
    </location>
</feature>
<evidence type="ECO:0000256" key="4">
    <source>
        <dbReference type="SAM" id="MobiDB-lite"/>
    </source>
</evidence>
<reference evidence="6" key="1">
    <citation type="journal article" date="2023" name="Mol. Plant Microbe Interact.">
        <title>Elucidating the Obligate Nature and Biological Capacity of an Invasive Fungal Corn Pathogen.</title>
        <authorList>
            <person name="MacCready J.S."/>
            <person name="Roggenkamp E.M."/>
            <person name="Gdanetz K."/>
            <person name="Chilvers M.I."/>
        </authorList>
    </citation>
    <scope>NUCLEOTIDE SEQUENCE</scope>
    <source>
        <strain evidence="6">PM02</strain>
    </source>
</reference>
<accession>A0AAD9I1Y5</accession>
<comment type="similarity">
    <text evidence="2 3">Belongs to the small heat shock protein (HSP20) family.</text>
</comment>